<evidence type="ECO:0000256" key="11">
    <source>
        <dbReference type="ARBA" id="ARBA00074080"/>
    </source>
</evidence>
<keyword evidence="14" id="KW-1185">Reference proteome</keyword>
<evidence type="ECO:0000256" key="12">
    <source>
        <dbReference type="ARBA" id="ARBA00079216"/>
    </source>
</evidence>
<dbReference type="KEGG" id="csyr:103254574"/>
<dbReference type="Pfam" id="PF08205">
    <property type="entry name" value="C2-set_2"/>
    <property type="match status" value="1"/>
</dbReference>
<keyword evidence="8" id="KW-0675">Receptor</keyword>
<dbReference type="PANTHER" id="PTHR25466">
    <property type="entry name" value="T-LYMPHOCYTE ACTIVATION ANTIGEN"/>
    <property type="match status" value="1"/>
</dbReference>
<evidence type="ECO:0000256" key="3">
    <source>
        <dbReference type="ARBA" id="ARBA00022692"/>
    </source>
</evidence>
<dbReference type="InterPro" id="IPR037676">
    <property type="entry name" value="CD80_IgC"/>
</dbReference>
<keyword evidence="4" id="KW-0732">Signal</keyword>
<accession>A0A3Q0DLX8</accession>
<evidence type="ECO:0000256" key="10">
    <source>
        <dbReference type="ARBA" id="ARBA00023319"/>
    </source>
</evidence>
<dbReference type="CTD" id="941"/>
<protein>
    <recommendedName>
        <fullName evidence="11">T-lymphocyte activation antigen CD80</fullName>
    </recommendedName>
    <alternativeName>
        <fullName evidence="12">Activation B7-1 antigen</fullName>
    </alternativeName>
</protein>
<dbReference type="GO" id="GO:0042130">
    <property type="term" value="P:negative regulation of T cell proliferation"/>
    <property type="evidence" value="ECO:0007669"/>
    <property type="project" value="TreeGrafter"/>
</dbReference>
<evidence type="ECO:0000313" key="14">
    <source>
        <dbReference type="Proteomes" id="UP000189704"/>
    </source>
</evidence>
<evidence type="ECO:0000256" key="7">
    <source>
        <dbReference type="ARBA" id="ARBA00023157"/>
    </source>
</evidence>
<evidence type="ECO:0000256" key="8">
    <source>
        <dbReference type="ARBA" id="ARBA00023170"/>
    </source>
</evidence>
<dbReference type="OrthoDB" id="9904387at2759"/>
<dbReference type="GO" id="GO:0007166">
    <property type="term" value="P:cell surface receptor signaling pathway"/>
    <property type="evidence" value="ECO:0007669"/>
    <property type="project" value="TreeGrafter"/>
</dbReference>
<dbReference type="SUPFAM" id="SSF48726">
    <property type="entry name" value="Immunoglobulin"/>
    <property type="match status" value="2"/>
</dbReference>
<dbReference type="GO" id="GO:0015026">
    <property type="term" value="F:coreceptor activity"/>
    <property type="evidence" value="ECO:0007669"/>
    <property type="project" value="InterPro"/>
</dbReference>
<dbReference type="FunFam" id="2.60.40.10:FF:000910">
    <property type="entry name" value="T-lymphocyte activation antigen CD80"/>
    <property type="match status" value="1"/>
</dbReference>
<comment type="subcellular location">
    <subcellularLocation>
        <location evidence="1">Cell membrane</location>
        <topology evidence="1">Single-pass type I membrane protein</topology>
    </subcellularLocation>
</comment>
<keyword evidence="9" id="KW-0325">Glycoprotein</keyword>
<evidence type="ECO:0000256" key="1">
    <source>
        <dbReference type="ARBA" id="ARBA00004251"/>
    </source>
</evidence>
<dbReference type="PROSITE" id="PS50835">
    <property type="entry name" value="IG_LIKE"/>
    <property type="match status" value="2"/>
</dbReference>
<dbReference type="GO" id="GO:0042102">
    <property type="term" value="P:positive regulation of T cell proliferation"/>
    <property type="evidence" value="ECO:0007669"/>
    <property type="project" value="TreeGrafter"/>
</dbReference>
<sequence length="226" mass="25732">MGQTMYLAQGDMKVEEGISQVTKRVKEMAALSCGYNISVEELARARVYWQKKNEKVQEEYEPVLSIESGDVKMWPKYKNQTILDISNNLSIVILALRLSDQGKYTCVVQKPEKGAFKLQHMTSVMLWVKANFPTPSITDWGSPSSDTRRIICSASEGFPEPHLSWLENGEELSQNNKTKVSQDLETELYTVSSELDFDVTNNHSFMCLIKYGGLTVNQTFNWKARK</sequence>
<dbReference type="PANTHER" id="PTHR25466:SF4">
    <property type="entry name" value="T-LYMPHOCYTE ACTIVATION ANTIGEN CD80"/>
    <property type="match status" value="1"/>
</dbReference>
<dbReference type="GO" id="GO:0071222">
    <property type="term" value="P:cellular response to lipopolysaccharide"/>
    <property type="evidence" value="ECO:0007669"/>
    <property type="project" value="TreeGrafter"/>
</dbReference>
<name>A0A3Q0DLX8_CARSF</name>
<evidence type="ECO:0000256" key="5">
    <source>
        <dbReference type="ARBA" id="ARBA00022989"/>
    </source>
</evidence>
<keyword evidence="3" id="KW-0812">Transmembrane</keyword>
<feature type="domain" description="Ig-like" evidence="13">
    <location>
        <begin position="3"/>
        <end position="122"/>
    </location>
</feature>
<gene>
    <name evidence="15" type="primary">CD80</name>
</gene>
<dbReference type="FunFam" id="2.60.40.10:FF:001077">
    <property type="entry name" value="T-lymphocyte activation antigen CD80"/>
    <property type="match status" value="1"/>
</dbReference>
<dbReference type="InterPro" id="IPR013162">
    <property type="entry name" value="CD80_C2-set"/>
</dbReference>
<keyword evidence="10" id="KW-0393">Immunoglobulin domain</keyword>
<dbReference type="InterPro" id="IPR051713">
    <property type="entry name" value="T-cell_Activation_Regulation"/>
</dbReference>
<dbReference type="InterPro" id="IPR036179">
    <property type="entry name" value="Ig-like_dom_sf"/>
</dbReference>
<dbReference type="InterPro" id="IPR013106">
    <property type="entry name" value="Ig_V-set"/>
</dbReference>
<evidence type="ECO:0000256" key="4">
    <source>
        <dbReference type="ARBA" id="ARBA00022729"/>
    </source>
</evidence>
<evidence type="ECO:0000256" key="9">
    <source>
        <dbReference type="ARBA" id="ARBA00023180"/>
    </source>
</evidence>
<dbReference type="AlphaFoldDB" id="A0A3Q0DLX8"/>
<dbReference type="Pfam" id="PF07686">
    <property type="entry name" value="V-set"/>
    <property type="match status" value="1"/>
</dbReference>
<dbReference type="Proteomes" id="UP000189704">
    <property type="component" value="Unplaced"/>
</dbReference>
<dbReference type="SMART" id="SM00409">
    <property type="entry name" value="IG"/>
    <property type="match status" value="1"/>
</dbReference>
<keyword evidence="7" id="KW-1015">Disulfide bond</keyword>
<dbReference type="STRING" id="1868482.ENSTSYP00000005653"/>
<dbReference type="GeneID" id="103254574"/>
<dbReference type="CDD" id="cd16083">
    <property type="entry name" value="IgC1_CD80"/>
    <property type="match status" value="1"/>
</dbReference>
<keyword evidence="2" id="KW-1003">Cell membrane</keyword>
<dbReference type="InterPro" id="IPR003599">
    <property type="entry name" value="Ig_sub"/>
</dbReference>
<evidence type="ECO:0000256" key="6">
    <source>
        <dbReference type="ARBA" id="ARBA00023136"/>
    </source>
</evidence>
<dbReference type="Gene3D" id="2.60.40.10">
    <property type="entry name" value="Immunoglobulins"/>
    <property type="match status" value="2"/>
</dbReference>
<dbReference type="InterPro" id="IPR007110">
    <property type="entry name" value="Ig-like_dom"/>
</dbReference>
<keyword evidence="6" id="KW-0472">Membrane</keyword>
<dbReference type="GO" id="GO:0009897">
    <property type="term" value="C:external side of plasma membrane"/>
    <property type="evidence" value="ECO:0007669"/>
    <property type="project" value="TreeGrafter"/>
</dbReference>
<dbReference type="GO" id="GO:0006955">
    <property type="term" value="P:immune response"/>
    <property type="evidence" value="ECO:0007669"/>
    <property type="project" value="TreeGrafter"/>
</dbReference>
<dbReference type="GO" id="GO:0031295">
    <property type="term" value="P:T cell costimulation"/>
    <property type="evidence" value="ECO:0007669"/>
    <property type="project" value="InterPro"/>
</dbReference>
<organism evidence="14 15">
    <name type="scientific">Carlito syrichta</name>
    <name type="common">Philippine tarsier</name>
    <name type="synonym">Tarsius syrichta</name>
    <dbReference type="NCBI Taxonomy" id="1868482"/>
    <lineage>
        <taxon>Eukaryota</taxon>
        <taxon>Metazoa</taxon>
        <taxon>Chordata</taxon>
        <taxon>Craniata</taxon>
        <taxon>Vertebrata</taxon>
        <taxon>Euteleostomi</taxon>
        <taxon>Mammalia</taxon>
        <taxon>Eutheria</taxon>
        <taxon>Euarchontoglires</taxon>
        <taxon>Primates</taxon>
        <taxon>Haplorrhini</taxon>
        <taxon>Tarsiiformes</taxon>
        <taxon>Tarsiidae</taxon>
        <taxon>Carlito</taxon>
    </lineage>
</organism>
<reference evidence="15" key="1">
    <citation type="submission" date="2025-08" db="UniProtKB">
        <authorList>
            <consortium name="RefSeq"/>
        </authorList>
    </citation>
    <scope>IDENTIFICATION</scope>
</reference>
<dbReference type="InterPro" id="IPR013783">
    <property type="entry name" value="Ig-like_fold"/>
</dbReference>
<dbReference type="RefSeq" id="XP_021565464.1">
    <property type="nucleotide sequence ID" value="XM_021709789.1"/>
</dbReference>
<proteinExistence type="predicted"/>
<evidence type="ECO:0000313" key="15">
    <source>
        <dbReference type="RefSeq" id="XP_021565464.1"/>
    </source>
</evidence>
<feature type="domain" description="Ig-like" evidence="13">
    <location>
        <begin position="135"/>
        <end position="221"/>
    </location>
</feature>
<evidence type="ECO:0000256" key="2">
    <source>
        <dbReference type="ARBA" id="ARBA00022475"/>
    </source>
</evidence>
<keyword evidence="5" id="KW-1133">Transmembrane helix</keyword>
<evidence type="ECO:0000259" key="13">
    <source>
        <dbReference type="PROSITE" id="PS50835"/>
    </source>
</evidence>